<keyword evidence="2" id="KW-0732">Signal</keyword>
<dbReference type="OrthoDB" id="9988025at2"/>
<reference evidence="3 4" key="1">
    <citation type="submission" date="2015-12" db="EMBL/GenBank/DDBJ databases">
        <authorList>
            <person name="Shamseldin A."/>
            <person name="Moawad H."/>
            <person name="Abd El-Rahim W.M."/>
            <person name="Sadowsky M.J."/>
        </authorList>
    </citation>
    <scope>NUCLEOTIDE SEQUENCE [LARGE SCALE GENOMIC DNA]</scope>
    <source>
        <strain evidence="3 4">WF1</strain>
    </source>
</reference>
<feature type="compositionally biased region" description="Basic and acidic residues" evidence="1">
    <location>
        <begin position="88"/>
        <end position="102"/>
    </location>
</feature>
<sequence>MRVILIFLLSVFMNSAAAITRCELNGKVYYQTATCPEHAKAEYLINGKYIDEEQLLKHRQEKKVTMPEDLPAVTEEKPEQAQNSIEPTDAKKEEADEQDKKPVHNPAQVNVPSTFEYVNPKLSDMQKQLDEHNKELQKLQNVQ</sequence>
<dbReference type="EMBL" id="LPUF01000001">
    <property type="protein sequence ID" value="OQK18221.1"/>
    <property type="molecule type" value="Genomic_DNA"/>
</dbReference>
<protein>
    <recommendedName>
        <fullName evidence="5">DUF4124 domain-containing protein</fullName>
    </recommendedName>
</protein>
<evidence type="ECO:0000256" key="2">
    <source>
        <dbReference type="SAM" id="SignalP"/>
    </source>
</evidence>
<dbReference type="RefSeq" id="WP_080522826.1">
    <property type="nucleotide sequence ID" value="NZ_LPUF01000001.1"/>
</dbReference>
<keyword evidence="4" id="KW-1185">Reference proteome</keyword>
<dbReference type="STRING" id="1420851.AU255_10420"/>
<gene>
    <name evidence="3" type="ORF">AU255_10420</name>
</gene>
<feature type="chain" id="PRO_5012303003" description="DUF4124 domain-containing protein" evidence="2">
    <location>
        <begin position="18"/>
        <end position="143"/>
    </location>
</feature>
<evidence type="ECO:0000256" key="1">
    <source>
        <dbReference type="SAM" id="MobiDB-lite"/>
    </source>
</evidence>
<name>A0A1V8M9E7_9GAMM</name>
<proteinExistence type="predicted"/>
<evidence type="ECO:0000313" key="4">
    <source>
        <dbReference type="Proteomes" id="UP000191980"/>
    </source>
</evidence>
<evidence type="ECO:0008006" key="5">
    <source>
        <dbReference type="Google" id="ProtNLM"/>
    </source>
</evidence>
<feature type="signal peptide" evidence="2">
    <location>
        <begin position="1"/>
        <end position="17"/>
    </location>
</feature>
<evidence type="ECO:0000313" key="3">
    <source>
        <dbReference type="EMBL" id="OQK18221.1"/>
    </source>
</evidence>
<feature type="region of interest" description="Disordered" evidence="1">
    <location>
        <begin position="60"/>
        <end position="143"/>
    </location>
</feature>
<dbReference type="Proteomes" id="UP000191980">
    <property type="component" value="Unassembled WGS sequence"/>
</dbReference>
<dbReference type="AlphaFoldDB" id="A0A1V8M9E7"/>
<comment type="caution">
    <text evidence="3">The sequence shown here is derived from an EMBL/GenBank/DDBJ whole genome shotgun (WGS) entry which is preliminary data.</text>
</comment>
<accession>A0A1V8M9E7</accession>
<feature type="compositionally biased region" description="Basic and acidic residues" evidence="1">
    <location>
        <begin position="127"/>
        <end position="137"/>
    </location>
</feature>
<organism evidence="3 4">
    <name type="scientific">Methyloprofundus sedimenti</name>
    <dbReference type="NCBI Taxonomy" id="1420851"/>
    <lineage>
        <taxon>Bacteria</taxon>
        <taxon>Pseudomonadati</taxon>
        <taxon>Pseudomonadota</taxon>
        <taxon>Gammaproteobacteria</taxon>
        <taxon>Methylococcales</taxon>
        <taxon>Methylococcaceae</taxon>
        <taxon>Methyloprofundus</taxon>
    </lineage>
</organism>